<dbReference type="Gene3D" id="3.20.20.140">
    <property type="entry name" value="Metal-dependent hydrolases"/>
    <property type="match status" value="1"/>
</dbReference>
<evidence type="ECO:0000259" key="3">
    <source>
        <dbReference type="Pfam" id="PF13439"/>
    </source>
</evidence>
<dbReference type="EC" id="2.4.1.-" evidence="4"/>
<reference evidence="4 5" key="1">
    <citation type="submission" date="2017-03" db="EMBL/GenBank/DDBJ databases">
        <authorList>
            <person name="Afonso C.L."/>
            <person name="Miller P.J."/>
            <person name="Scott M.A."/>
            <person name="Spackman E."/>
            <person name="Goraichik I."/>
            <person name="Dimitrov K.M."/>
            <person name="Suarez D.L."/>
            <person name="Swayne D.E."/>
        </authorList>
    </citation>
    <scope>NUCLEOTIDE SEQUENCE [LARGE SCALE GENOMIC DNA]</scope>
    <source>
        <strain evidence="4">PRJEB14757</strain>
    </source>
</reference>
<dbReference type="InterPro" id="IPR050194">
    <property type="entry name" value="Glycosyltransferase_grp1"/>
</dbReference>
<keyword evidence="4" id="KW-0328">Glycosyltransferase</keyword>
<keyword evidence="5" id="KW-1185">Reference proteome</keyword>
<dbReference type="GO" id="GO:0016757">
    <property type="term" value="F:glycosyltransferase activity"/>
    <property type="evidence" value="ECO:0007669"/>
    <property type="project" value="UniProtKB-KW"/>
</dbReference>
<feature type="domain" description="Glycosyltransferase subfamily 4-like N-terminal" evidence="3">
    <location>
        <begin position="434"/>
        <end position="604"/>
    </location>
</feature>
<feature type="region of interest" description="Disordered" evidence="1">
    <location>
        <begin position="970"/>
        <end position="1004"/>
    </location>
</feature>
<evidence type="ECO:0000313" key="4">
    <source>
        <dbReference type="EMBL" id="SLM32643.1"/>
    </source>
</evidence>
<accession>A0A1W1HJL4</accession>
<dbReference type="EMBL" id="FWEV01000324">
    <property type="protein sequence ID" value="SLM32643.1"/>
    <property type="molecule type" value="Genomic_DNA"/>
</dbReference>
<sequence>MTIISADLHVHSMASKRPSEWFLQRVGARESYTDIDTLYAKAKEQEMTYVTVTDHNTIEGGLELMAKYPEDTFLSVEATTYFPENKCKIHILIYDITPEQFTEIEQLRKNIYTLRDYLFSENLAHSVAHATYSVNKKLDMDTLEKLILMFDVFEGLNGSRNRLYNEIWQKVLENLTREKIDILIARHGINPLSEEPWRKGITGGSDDHATLFIGQTFTSSVIPEDEKKEYFFGKEALINAIREKRTSCSGRCNDYKSFAFSIYKIFCDFSSRKDNHNVSGIRELINALVFNGNRENGLKNWVTRWKIKRGKDVKDKLLLRFFDDVQAWAQNEDMDVEARMERIYQNMATLLDGYIVMLCESLIKDFSKGDAGKLFKNISSSLPLMFISIPFFSSLKHLYMDRDLIAELKERYIPCKGEEQKRTLWFTDTIDDLNGVSINLKNYMKSFEERGSQIRFVVCLPESRSHILSSNTINLPDIFSHTPEFYNSYTLRIPSILNAVENIYKYRPEKIIISTPGPVGLIGLLMSQLLGIPCSAIYHTDFAYQAEYIFNDEGISSFVHRYISWFYGCADTIRVPTAEYIKILETEGYKREKMKVLKRGFEIDTPDYSQEEKMRFLKSKSIPSGYTLMWAGRVSKDKRIHFLADIYKDVKKLHSDVNLVICGDGPDLEELKSYLMVEEENSSQKSALNDFFSQNNSVKSNANNNNSSQNNFGQNNSNQNNSNQNNSNQNNFSQNNFSQNNSGQNNSGQNNSGQNNANQSNLFSEHRKNKVHVQNRIFFTGRLSTEELMKYYTCSDLFVFPSTTDTFGMVIVEAQACGLPVLVTDVGGPQEIMQDGVTGFVLPWNQMEQWVHRIDTLIRLKEKMPEKAQAISDKAREYVKDYFSWDAALDDILNDSKNSVSVQNVNDTFLIRFLKNLDILSPAQETHMRRRHVGHAVSIPSSVYSATSISAGHLSLSASASNGKGASFTRFGSLKSPSEQRDVKKTDSQKNDTQGYVPNAKVCA</sequence>
<dbReference type="InterPro" id="IPR016195">
    <property type="entry name" value="Pol/histidinol_Pase-like"/>
</dbReference>
<feature type="region of interest" description="Disordered" evidence="1">
    <location>
        <begin position="695"/>
        <end position="760"/>
    </location>
</feature>
<feature type="domain" description="Glycosyl transferase family 1" evidence="2">
    <location>
        <begin position="766"/>
        <end position="877"/>
    </location>
</feature>
<evidence type="ECO:0000313" key="5">
    <source>
        <dbReference type="Proteomes" id="UP000191931"/>
    </source>
</evidence>
<dbReference type="RefSeq" id="WP_080802686.1">
    <property type="nucleotide sequence ID" value="NZ_LT828543.1"/>
</dbReference>
<dbReference type="InterPro" id="IPR001296">
    <property type="entry name" value="Glyco_trans_1"/>
</dbReference>
<name>A0A1W1HJL4_9BACT</name>
<dbReference type="Proteomes" id="UP000191931">
    <property type="component" value="Unassembled WGS sequence"/>
</dbReference>
<gene>
    <name evidence="4" type="ORF">MTBBW1_790041</name>
</gene>
<dbReference type="Pfam" id="PF00534">
    <property type="entry name" value="Glycos_transf_1"/>
    <property type="match status" value="1"/>
</dbReference>
<protein>
    <submittedName>
        <fullName evidence="4">Putative glycosyl transferase, group 1 family protein (Modular protein)</fullName>
        <ecNumber evidence="4">2.4.1.-</ecNumber>
    </submittedName>
</protein>
<proteinExistence type="predicted"/>
<dbReference type="Pfam" id="PF13439">
    <property type="entry name" value="Glyco_transf_4"/>
    <property type="match status" value="1"/>
</dbReference>
<dbReference type="PANTHER" id="PTHR45947:SF3">
    <property type="entry name" value="SULFOQUINOVOSYL TRANSFERASE SQD2"/>
    <property type="match status" value="1"/>
</dbReference>
<dbReference type="SUPFAM" id="SSF89550">
    <property type="entry name" value="PHP domain-like"/>
    <property type="match status" value="1"/>
</dbReference>
<dbReference type="STRING" id="1246637.MTBBW1_790041"/>
<dbReference type="AlphaFoldDB" id="A0A1W1HJL4"/>
<organism evidence="4 5">
    <name type="scientific">Desulfamplus magnetovallimortis</name>
    <dbReference type="NCBI Taxonomy" id="1246637"/>
    <lineage>
        <taxon>Bacteria</taxon>
        <taxon>Pseudomonadati</taxon>
        <taxon>Thermodesulfobacteriota</taxon>
        <taxon>Desulfobacteria</taxon>
        <taxon>Desulfobacterales</taxon>
        <taxon>Desulfobacteraceae</taxon>
        <taxon>Desulfamplus</taxon>
    </lineage>
</organism>
<dbReference type="PANTHER" id="PTHR45947">
    <property type="entry name" value="SULFOQUINOVOSYL TRANSFERASE SQD2"/>
    <property type="match status" value="1"/>
</dbReference>
<dbReference type="Gene3D" id="3.40.50.2000">
    <property type="entry name" value="Glycogen Phosphorylase B"/>
    <property type="match status" value="3"/>
</dbReference>
<keyword evidence="4" id="KW-0808">Transferase</keyword>
<feature type="compositionally biased region" description="Basic and acidic residues" evidence="1">
    <location>
        <begin position="978"/>
        <end position="990"/>
    </location>
</feature>
<evidence type="ECO:0000256" key="1">
    <source>
        <dbReference type="SAM" id="MobiDB-lite"/>
    </source>
</evidence>
<dbReference type="InterPro" id="IPR028098">
    <property type="entry name" value="Glyco_trans_4-like_N"/>
</dbReference>
<dbReference type="SUPFAM" id="SSF53756">
    <property type="entry name" value="UDP-Glycosyltransferase/glycogen phosphorylase"/>
    <property type="match status" value="2"/>
</dbReference>
<evidence type="ECO:0000259" key="2">
    <source>
        <dbReference type="Pfam" id="PF00534"/>
    </source>
</evidence>